<proteinExistence type="predicted"/>
<feature type="region of interest" description="Disordered" evidence="1">
    <location>
        <begin position="780"/>
        <end position="800"/>
    </location>
</feature>
<feature type="compositionally biased region" description="Basic and acidic residues" evidence="1">
    <location>
        <begin position="47"/>
        <end position="66"/>
    </location>
</feature>
<feature type="compositionally biased region" description="Basic and acidic residues" evidence="1">
    <location>
        <begin position="239"/>
        <end position="252"/>
    </location>
</feature>
<evidence type="ECO:0000313" key="2">
    <source>
        <dbReference type="EMBL" id="GAW78982.1"/>
    </source>
</evidence>
<accession>A0A1Y1JE04</accession>
<dbReference type="AlphaFoldDB" id="A0A1Y1JE04"/>
<comment type="caution">
    <text evidence="2">The sequence shown here is derived from an EMBL/GenBank/DDBJ whole genome shotgun (WGS) entry which is preliminary data.</text>
</comment>
<organism evidence="2 3">
    <name type="scientific">Plasmodium gonderi</name>
    <dbReference type="NCBI Taxonomy" id="77519"/>
    <lineage>
        <taxon>Eukaryota</taxon>
        <taxon>Sar</taxon>
        <taxon>Alveolata</taxon>
        <taxon>Apicomplexa</taxon>
        <taxon>Aconoidasida</taxon>
        <taxon>Haemosporida</taxon>
        <taxon>Plasmodiidae</taxon>
        <taxon>Plasmodium</taxon>
        <taxon>Plasmodium (Plasmodium)</taxon>
    </lineage>
</organism>
<name>A0A1Y1JE04_PLAGO</name>
<dbReference type="OMA" id="YIAYSSY"/>
<dbReference type="Proteomes" id="UP000195521">
    <property type="component" value="Unassembled WGS sequence"/>
</dbReference>
<evidence type="ECO:0000313" key="3">
    <source>
        <dbReference type="Proteomes" id="UP000195521"/>
    </source>
</evidence>
<keyword evidence="3" id="KW-1185">Reference proteome</keyword>
<gene>
    <name evidence="2" type="ORF">PGO_011300</name>
</gene>
<feature type="region of interest" description="Disordered" evidence="1">
    <location>
        <begin position="47"/>
        <end position="67"/>
    </location>
</feature>
<feature type="region of interest" description="Disordered" evidence="1">
    <location>
        <begin position="223"/>
        <end position="252"/>
    </location>
</feature>
<dbReference type="EMBL" id="BDQF01000001">
    <property type="protein sequence ID" value="GAW78982.1"/>
    <property type="molecule type" value="Genomic_DNA"/>
</dbReference>
<protein>
    <submittedName>
        <fullName evidence="2">Uncharacterized protein</fullName>
    </submittedName>
</protein>
<dbReference type="GeneID" id="39745680"/>
<dbReference type="RefSeq" id="XP_028541571.1">
    <property type="nucleotide sequence ID" value="XM_028685770.1"/>
</dbReference>
<dbReference type="OrthoDB" id="371103at2759"/>
<feature type="compositionally biased region" description="Basic residues" evidence="1">
    <location>
        <begin position="783"/>
        <end position="795"/>
    </location>
</feature>
<evidence type="ECO:0000256" key="1">
    <source>
        <dbReference type="SAM" id="MobiDB-lite"/>
    </source>
</evidence>
<sequence>MNEDNSQNSQEAFSIPGYFYDKKKNRYFLIDNELKKQLKEEEFKKQVNDAKRKNRKTNIEEKESTKKKFHRIHGIKEMKKKKKNASAHKLNIKNKEQECKYSVHNSHDIFNKEKNLELIKNELNSLKKSIPENQNIYNILKNIRNFSFRENSILSLPPIFINRCSYEYIFVQDLCERQPDNTSSFCQHGDDKGVSCLHHLNIQKGLNILSIFHASKSLNNQNDNVNGEGVNSVRSGRNISREDPSLNPKRNDSMELSAADIKFFNVCQKLMSENMINELKPLDIGKNESFNSYRSFRKQSTCSNKTEEQTKFCNNRNKKNYFSKELEHVKTGNNMNTGCDELGRGLLFPKLFGQTYEKLNSCNIQSVKSKIIMNRYKANFYYFYSVPSRIVASIHRNNNEIRTSNRQNNISDNSITDNNFNYIYNHHNTNRDEHSNTNVAIDENYVMRRHRDSIHNNTSYSRIFQERSERRFEEHVSLENLDAIRHETPILKTYKPVESFFHLFTNPFYEDFIFSTTKENNCSFSLGAIDMMKFIQKDKRSPLDDIVHENMYYNTETKYFCTYSKENSELLCVSPQILSHFSIFNSEYIAYSSYPNMKDEKSLLCMFNIVSFFEPNPKIVTYNFKNEINYFRLFPSMQDNYYYHHNGNTWGTDSDTMNDGYSFHHNNKIDKIFICGSNPCFSFNAIKDDGVPYCIWDSKKLKVHDLLSMNEDITSFVHNILIGCQHPFTNLNDDYISQKRKQFQSKRWKEKLKSEIENNKNEHENPYTKERKAFIDYDSQSNTHKKNNHNKRKHPCKDPNDNVDNVHHFCKHETSKKKHNSFIDKSKHHLNNRSNKFNHPQHTPTVQNTSEKMRNKHNNASHNYYPSNSGKYNDNKKKGICCENVRKSNNNVFLCCNTEHLYLCDIRCNFLNTISKLKPNEGYVNKIYALNNSYQYILSKTNNHIGLYDMRYVSYKYKDDKTSTLVTSYERFVDNNNLKKHLNDFYIIDNEQFIVSLDTYTNSVYIYDIMNVNNKIINLDGNSDYSIYANIHAYNNLSRIPYIYSCNQYDDEYHNYYKKKSCETKATDTKHTNHFNPLRSYPQEDLFIGLNVQSILPLFFVKQKYSKHNFISINEGGFICTINV</sequence>
<reference evidence="3" key="1">
    <citation type="submission" date="2017-04" db="EMBL/GenBank/DDBJ databases">
        <title>Plasmodium gonderi genome.</title>
        <authorList>
            <person name="Arisue N."/>
            <person name="Honma H."/>
            <person name="Kawai S."/>
            <person name="Tougan T."/>
            <person name="Tanabe K."/>
            <person name="Horii T."/>
        </authorList>
    </citation>
    <scope>NUCLEOTIDE SEQUENCE [LARGE SCALE GENOMIC DNA]</scope>
    <source>
        <strain evidence="3">ATCC 30045</strain>
    </source>
</reference>